<evidence type="ECO:0000256" key="2">
    <source>
        <dbReference type="ARBA" id="ARBA00022490"/>
    </source>
</evidence>
<dbReference type="GO" id="GO:0035303">
    <property type="term" value="P:regulation of dephosphorylation"/>
    <property type="evidence" value="ECO:0007669"/>
    <property type="project" value="InterPro"/>
</dbReference>
<feature type="domain" description="EF-hand" evidence="4">
    <location>
        <begin position="1"/>
        <end position="34"/>
    </location>
</feature>
<organism evidence="5 6">
    <name type="scientific">Dioscorea zingiberensis</name>
    <dbReference type="NCBI Taxonomy" id="325984"/>
    <lineage>
        <taxon>Eukaryota</taxon>
        <taxon>Viridiplantae</taxon>
        <taxon>Streptophyta</taxon>
        <taxon>Embryophyta</taxon>
        <taxon>Tracheophyta</taxon>
        <taxon>Spermatophyta</taxon>
        <taxon>Magnoliopsida</taxon>
        <taxon>Liliopsida</taxon>
        <taxon>Dioscoreales</taxon>
        <taxon>Dioscoreaceae</taxon>
        <taxon>Dioscorea</taxon>
    </lineage>
</organism>
<proteinExistence type="predicted"/>
<name>A0A9D5HGM6_9LILI</name>
<dbReference type="Gene3D" id="1.10.238.10">
    <property type="entry name" value="EF-hand"/>
    <property type="match status" value="1"/>
</dbReference>
<dbReference type="GO" id="GO:0000226">
    <property type="term" value="P:microtubule cytoskeleton organization"/>
    <property type="evidence" value="ECO:0007669"/>
    <property type="project" value="TreeGrafter"/>
</dbReference>
<dbReference type="GO" id="GO:0005737">
    <property type="term" value="C:cytoplasm"/>
    <property type="evidence" value="ECO:0007669"/>
    <property type="project" value="UniProtKB-SubCell"/>
</dbReference>
<sequence>MKVTDYMFLALDKDMNGTLSKLELKEYADGTLTEIFIDRAFDEHACRSKTGGGNAHEMDFESFLDFDLTLENKDT</sequence>
<dbReference type="InterPro" id="IPR039865">
    <property type="entry name" value="PPP2R3C"/>
</dbReference>
<dbReference type="InterPro" id="IPR018247">
    <property type="entry name" value="EF_Hand_1_Ca_BS"/>
</dbReference>
<dbReference type="OrthoDB" id="1927130at2759"/>
<reference evidence="5" key="2">
    <citation type="journal article" date="2022" name="Hortic Res">
        <title>The genome of Dioscorea zingiberensis sheds light on the biosynthesis, origin and evolution of the medicinally important diosgenin saponins.</title>
        <authorList>
            <person name="Li Y."/>
            <person name="Tan C."/>
            <person name="Li Z."/>
            <person name="Guo J."/>
            <person name="Li S."/>
            <person name="Chen X."/>
            <person name="Wang C."/>
            <person name="Dai X."/>
            <person name="Yang H."/>
            <person name="Song W."/>
            <person name="Hou L."/>
            <person name="Xu J."/>
            <person name="Tong Z."/>
            <person name="Xu A."/>
            <person name="Yuan X."/>
            <person name="Wang W."/>
            <person name="Yang Q."/>
            <person name="Chen L."/>
            <person name="Sun Z."/>
            <person name="Wang K."/>
            <person name="Pan B."/>
            <person name="Chen J."/>
            <person name="Bao Y."/>
            <person name="Liu F."/>
            <person name="Qi X."/>
            <person name="Gang D.R."/>
            <person name="Wen J."/>
            <person name="Li J."/>
        </authorList>
    </citation>
    <scope>NUCLEOTIDE SEQUENCE</scope>
    <source>
        <strain evidence="5">Dzin_1.0</strain>
    </source>
</reference>
<dbReference type="PROSITE" id="PS50222">
    <property type="entry name" value="EF_HAND_2"/>
    <property type="match status" value="1"/>
</dbReference>
<protein>
    <recommendedName>
        <fullName evidence="4">EF-hand domain-containing protein</fullName>
    </recommendedName>
</protein>
<dbReference type="PANTHER" id="PTHR12085:SF3">
    <property type="entry name" value="SERINE_THREONINE-PROTEIN PHOSPHATASE 2A REGULATORY SUBUNIT B'' SUBUNIT GAMMA"/>
    <property type="match status" value="1"/>
</dbReference>
<keyword evidence="6" id="KW-1185">Reference proteome</keyword>
<gene>
    <name evidence="5" type="ORF">J5N97_017492</name>
</gene>
<dbReference type="AlphaFoldDB" id="A0A9D5HGM6"/>
<evidence type="ECO:0000313" key="5">
    <source>
        <dbReference type="EMBL" id="KAJ0975527.1"/>
    </source>
</evidence>
<dbReference type="GO" id="GO:0005509">
    <property type="term" value="F:calcium ion binding"/>
    <property type="evidence" value="ECO:0007669"/>
    <property type="project" value="InterPro"/>
</dbReference>
<comment type="subcellular location">
    <subcellularLocation>
        <location evidence="1">Cytoplasm</location>
    </subcellularLocation>
</comment>
<dbReference type="EMBL" id="JAGGNH010000004">
    <property type="protein sequence ID" value="KAJ0975527.1"/>
    <property type="molecule type" value="Genomic_DNA"/>
</dbReference>
<evidence type="ECO:0000256" key="1">
    <source>
        <dbReference type="ARBA" id="ARBA00004496"/>
    </source>
</evidence>
<reference evidence="5" key="1">
    <citation type="submission" date="2021-03" db="EMBL/GenBank/DDBJ databases">
        <authorList>
            <person name="Li Z."/>
            <person name="Yang C."/>
        </authorList>
    </citation>
    <scope>NUCLEOTIDE SEQUENCE</scope>
    <source>
        <strain evidence="5">Dzin_1.0</strain>
        <tissue evidence="5">Leaf</tissue>
    </source>
</reference>
<dbReference type="SUPFAM" id="SSF47473">
    <property type="entry name" value="EF-hand"/>
    <property type="match status" value="1"/>
</dbReference>
<dbReference type="GO" id="GO:0005819">
    <property type="term" value="C:spindle"/>
    <property type="evidence" value="ECO:0007669"/>
    <property type="project" value="TreeGrafter"/>
</dbReference>
<dbReference type="Proteomes" id="UP001085076">
    <property type="component" value="Miscellaneous, Linkage group lg04"/>
</dbReference>
<evidence type="ECO:0000259" key="4">
    <source>
        <dbReference type="PROSITE" id="PS50222"/>
    </source>
</evidence>
<evidence type="ECO:0000256" key="3">
    <source>
        <dbReference type="ARBA" id="ARBA00022837"/>
    </source>
</evidence>
<accession>A0A9D5HGM6</accession>
<evidence type="ECO:0000313" key="6">
    <source>
        <dbReference type="Proteomes" id="UP001085076"/>
    </source>
</evidence>
<dbReference type="InterPro" id="IPR002048">
    <property type="entry name" value="EF_hand_dom"/>
</dbReference>
<keyword evidence="3" id="KW-0106">Calcium</keyword>
<comment type="caution">
    <text evidence="5">The sequence shown here is derived from an EMBL/GenBank/DDBJ whole genome shotgun (WGS) entry which is preliminary data.</text>
</comment>
<dbReference type="PANTHER" id="PTHR12085">
    <property type="entry name" value="SERINE/THREONINE-PROTEIN PHOSPHATASE 2A REGULATORY SUBUNIT B'' SUBUNIT GAMMA"/>
    <property type="match status" value="1"/>
</dbReference>
<dbReference type="PROSITE" id="PS00018">
    <property type="entry name" value="EF_HAND_1"/>
    <property type="match status" value="1"/>
</dbReference>
<dbReference type="InterPro" id="IPR011992">
    <property type="entry name" value="EF-hand-dom_pair"/>
</dbReference>
<keyword evidence="2" id="KW-0963">Cytoplasm</keyword>
<dbReference type="GO" id="GO:0030865">
    <property type="term" value="P:cortical cytoskeleton organization"/>
    <property type="evidence" value="ECO:0007669"/>
    <property type="project" value="TreeGrafter"/>
</dbReference>